<evidence type="ECO:0008006" key="8">
    <source>
        <dbReference type="Google" id="ProtNLM"/>
    </source>
</evidence>
<evidence type="ECO:0000313" key="6">
    <source>
        <dbReference type="EMBL" id="KAF6209401.1"/>
    </source>
</evidence>
<proteinExistence type="predicted"/>
<dbReference type="SUPFAM" id="SSF103473">
    <property type="entry name" value="MFS general substrate transporter"/>
    <property type="match status" value="1"/>
</dbReference>
<keyword evidence="4 5" id="KW-0472">Membrane</keyword>
<dbReference type="Pfam" id="PF00083">
    <property type="entry name" value="Sugar_tr"/>
    <property type="match status" value="1"/>
</dbReference>
<dbReference type="PANTHER" id="PTHR48022">
    <property type="entry name" value="PLASTIDIC GLUCOSE TRANSPORTER 4"/>
    <property type="match status" value="1"/>
</dbReference>
<dbReference type="GO" id="GO:0005351">
    <property type="term" value="F:carbohydrate:proton symporter activity"/>
    <property type="evidence" value="ECO:0007669"/>
    <property type="project" value="TreeGrafter"/>
</dbReference>
<feature type="transmembrane region" description="Helical" evidence="5">
    <location>
        <begin position="28"/>
        <end position="49"/>
    </location>
</feature>
<feature type="transmembrane region" description="Helical" evidence="5">
    <location>
        <begin position="124"/>
        <end position="149"/>
    </location>
</feature>
<dbReference type="Gene3D" id="1.20.1250.20">
    <property type="entry name" value="MFS general substrate transporter like domains"/>
    <property type="match status" value="1"/>
</dbReference>
<keyword evidence="7" id="KW-1185">Reference proteome</keyword>
<name>A0A8S9XM85_APOLU</name>
<dbReference type="GO" id="GO:0016020">
    <property type="term" value="C:membrane"/>
    <property type="evidence" value="ECO:0007669"/>
    <property type="project" value="UniProtKB-SubCell"/>
</dbReference>
<evidence type="ECO:0000256" key="2">
    <source>
        <dbReference type="ARBA" id="ARBA00022692"/>
    </source>
</evidence>
<feature type="transmembrane region" description="Helical" evidence="5">
    <location>
        <begin position="161"/>
        <end position="182"/>
    </location>
</feature>
<evidence type="ECO:0000256" key="3">
    <source>
        <dbReference type="ARBA" id="ARBA00022989"/>
    </source>
</evidence>
<accession>A0A8S9XM85</accession>
<protein>
    <recommendedName>
        <fullName evidence="8">Major facilitator superfamily (MFS) profile domain-containing protein</fullName>
    </recommendedName>
</protein>
<reference evidence="6" key="1">
    <citation type="journal article" date="2021" name="Mol. Ecol. Resour.">
        <title>Apolygus lucorum genome provides insights into omnivorousness and mesophyll feeding.</title>
        <authorList>
            <person name="Liu Y."/>
            <person name="Liu H."/>
            <person name="Wang H."/>
            <person name="Huang T."/>
            <person name="Liu B."/>
            <person name="Yang B."/>
            <person name="Yin L."/>
            <person name="Li B."/>
            <person name="Zhang Y."/>
            <person name="Zhang S."/>
            <person name="Jiang F."/>
            <person name="Zhang X."/>
            <person name="Ren Y."/>
            <person name="Wang B."/>
            <person name="Wang S."/>
            <person name="Lu Y."/>
            <person name="Wu K."/>
            <person name="Fan W."/>
            <person name="Wang G."/>
        </authorList>
    </citation>
    <scope>NUCLEOTIDE SEQUENCE</scope>
    <source>
        <strain evidence="6">12Hb</strain>
    </source>
</reference>
<feature type="transmembrane region" description="Helical" evidence="5">
    <location>
        <begin position="188"/>
        <end position="208"/>
    </location>
</feature>
<feature type="transmembrane region" description="Helical" evidence="5">
    <location>
        <begin position="64"/>
        <end position="84"/>
    </location>
</feature>
<dbReference type="EMBL" id="WIXP02000006">
    <property type="protein sequence ID" value="KAF6209401.1"/>
    <property type="molecule type" value="Genomic_DNA"/>
</dbReference>
<organism evidence="6 7">
    <name type="scientific">Apolygus lucorum</name>
    <name type="common">Small green plant bug</name>
    <name type="synonym">Lygocoris lucorum</name>
    <dbReference type="NCBI Taxonomy" id="248454"/>
    <lineage>
        <taxon>Eukaryota</taxon>
        <taxon>Metazoa</taxon>
        <taxon>Ecdysozoa</taxon>
        <taxon>Arthropoda</taxon>
        <taxon>Hexapoda</taxon>
        <taxon>Insecta</taxon>
        <taxon>Pterygota</taxon>
        <taxon>Neoptera</taxon>
        <taxon>Paraneoptera</taxon>
        <taxon>Hemiptera</taxon>
        <taxon>Heteroptera</taxon>
        <taxon>Panheteroptera</taxon>
        <taxon>Cimicomorpha</taxon>
        <taxon>Miridae</taxon>
        <taxon>Mirini</taxon>
        <taxon>Apolygus</taxon>
    </lineage>
</organism>
<evidence type="ECO:0000256" key="1">
    <source>
        <dbReference type="ARBA" id="ARBA00004141"/>
    </source>
</evidence>
<dbReference type="InterPro" id="IPR036259">
    <property type="entry name" value="MFS_trans_sf"/>
</dbReference>
<gene>
    <name evidence="6" type="ORF">GE061_015148</name>
</gene>
<dbReference type="InterPro" id="IPR050360">
    <property type="entry name" value="MFS_Sugar_Transporters"/>
</dbReference>
<evidence type="ECO:0000313" key="7">
    <source>
        <dbReference type="Proteomes" id="UP000466442"/>
    </source>
</evidence>
<keyword evidence="3 5" id="KW-1133">Transmembrane helix</keyword>
<feature type="transmembrane region" description="Helical" evidence="5">
    <location>
        <begin position="91"/>
        <end position="112"/>
    </location>
</feature>
<keyword evidence="2 5" id="KW-0812">Transmembrane</keyword>
<comment type="caution">
    <text evidence="6">The sequence shown here is derived from an EMBL/GenBank/DDBJ whole genome shotgun (WGS) entry which is preliminary data.</text>
</comment>
<dbReference type="AlphaFoldDB" id="A0A8S9XM85"/>
<comment type="subcellular location">
    <subcellularLocation>
        <location evidence="1">Membrane</location>
        <topology evidence="1">Multi-pass membrane protein</topology>
    </subcellularLocation>
</comment>
<dbReference type="OrthoDB" id="6133115at2759"/>
<dbReference type="InterPro" id="IPR005828">
    <property type="entry name" value="MFS_sugar_transport-like"/>
</dbReference>
<sequence>MEEAVNEQMAHQGTFTEIVSKASNRKGFFLVECFKLSSACSATLMLFPFSTQIIPEGWLTSQDSHIVLCSVWVVSAVIASGLMYKFKRRSLMMVSTVGTIIILTSTAIWYYLRDFTPVSTASTAWLPLMLLVCAVFFETIGIISIPNIIKGEVFPINIKTKATALSCMTACGFEAINYLYFYDINNNLGMYFNFVKSAFSAAFCLFIVKFYMIETKGHSLEEIQEMLNPKKLSKIEHRFSIVEGDESFDQEKV</sequence>
<dbReference type="Proteomes" id="UP000466442">
    <property type="component" value="Unassembled WGS sequence"/>
</dbReference>
<dbReference type="PANTHER" id="PTHR48022:SF2">
    <property type="entry name" value="PLASTIDIC GLUCOSE TRANSPORTER 4"/>
    <property type="match status" value="1"/>
</dbReference>
<evidence type="ECO:0000256" key="4">
    <source>
        <dbReference type="ARBA" id="ARBA00023136"/>
    </source>
</evidence>
<evidence type="ECO:0000256" key="5">
    <source>
        <dbReference type="SAM" id="Phobius"/>
    </source>
</evidence>